<dbReference type="GeneID" id="9227446"/>
<protein>
    <submittedName>
        <fullName evidence="1">Uncharacterized protein</fullName>
    </submittedName>
</protein>
<reference evidence="2" key="1">
    <citation type="journal article" date="2012" name="MBio">
        <title>Comparative genome analysis of Trichophyton rubrum and related dermatophytes reveals candidate genes involved in infection.</title>
        <authorList>
            <person name="Martinez D.A."/>
            <person name="Oliver B.G."/>
            <person name="Graeser Y."/>
            <person name="Goldberg J.M."/>
            <person name="Li W."/>
            <person name="Martinez-Rossi N.M."/>
            <person name="Monod M."/>
            <person name="Shelest E."/>
            <person name="Barton R.C."/>
            <person name="Birch E."/>
            <person name="Brakhage A.A."/>
            <person name="Chen Z."/>
            <person name="Gurr S.J."/>
            <person name="Heiman D."/>
            <person name="Heitman J."/>
            <person name="Kosti I."/>
            <person name="Rossi A."/>
            <person name="Saif S."/>
            <person name="Samalova M."/>
            <person name="Saunders C.W."/>
            <person name="Shea T."/>
            <person name="Summerbell R.C."/>
            <person name="Xu J."/>
            <person name="Young S."/>
            <person name="Zeng Q."/>
            <person name="Birren B.W."/>
            <person name="Cuomo C.A."/>
            <person name="White T.C."/>
        </authorList>
    </citation>
    <scope>NUCLEOTIDE SEQUENCE [LARGE SCALE GENOMIC DNA]</scope>
    <source>
        <strain evidence="2">ATCC MYA-4605 / CBS 113480</strain>
    </source>
</reference>
<gene>
    <name evidence="1" type="ORF">MCYG_08052</name>
</gene>
<organism evidence="1 2">
    <name type="scientific">Arthroderma otae (strain ATCC MYA-4605 / CBS 113480)</name>
    <name type="common">Microsporum canis</name>
    <dbReference type="NCBI Taxonomy" id="554155"/>
    <lineage>
        <taxon>Eukaryota</taxon>
        <taxon>Fungi</taxon>
        <taxon>Dikarya</taxon>
        <taxon>Ascomycota</taxon>
        <taxon>Pezizomycotina</taxon>
        <taxon>Eurotiomycetes</taxon>
        <taxon>Eurotiomycetidae</taxon>
        <taxon>Onygenales</taxon>
        <taxon>Arthrodermataceae</taxon>
        <taxon>Microsporum</taxon>
    </lineage>
</organism>
<evidence type="ECO:0000313" key="2">
    <source>
        <dbReference type="Proteomes" id="UP000002035"/>
    </source>
</evidence>
<dbReference type="RefSeq" id="XP_002842969.1">
    <property type="nucleotide sequence ID" value="XM_002842923.1"/>
</dbReference>
<proteinExistence type="predicted"/>
<dbReference type="HOGENOM" id="CLU_1805724_0_0_1"/>
<keyword evidence="2" id="KW-1185">Reference proteome</keyword>
<dbReference type="VEuPathDB" id="FungiDB:MCYG_08052"/>
<dbReference type="AlphaFoldDB" id="C5FZD0"/>
<accession>C5FZD0</accession>
<dbReference type="Proteomes" id="UP000002035">
    <property type="component" value="Unassembled WGS sequence"/>
</dbReference>
<evidence type="ECO:0000313" key="1">
    <source>
        <dbReference type="EMBL" id="EEQ35233.1"/>
    </source>
</evidence>
<name>C5FZD0_ARTOC</name>
<sequence>MGLGIHVVSTPLGVLVPGLSEIQLPSVYTMYIADRAHAITISSFLALGRDWWLFRLRFQLSPCVGGLWARNTQEKHIYAITSLSMGSFGSSGEWAGSFSSLWLIDAQSPILRIRPLLSELIRAIRENKALQLSYHFIDRARLT</sequence>
<dbReference type="EMBL" id="DS995708">
    <property type="protein sequence ID" value="EEQ35233.1"/>
    <property type="molecule type" value="Genomic_DNA"/>
</dbReference>